<keyword evidence="4" id="KW-1185">Reference proteome</keyword>
<protein>
    <submittedName>
        <fullName evidence="2">Uncharacterized protein</fullName>
    </submittedName>
</protein>
<reference evidence="3" key="2">
    <citation type="journal article" date="2016" name="Genome Announc.">
        <title>Draft Genome Sequences of Two Novel Amoeba-Resistant Intranuclear Bacteria, 'Candidatus Berkiella cookevillensis' and 'Candidatus Berkiella aquae'.</title>
        <authorList>
            <person name="Mehari Y.T."/>
            <person name="Arivett B.A."/>
            <person name="Farone A.L."/>
            <person name="Gunderson J.H."/>
            <person name="Farone M.B."/>
        </authorList>
    </citation>
    <scope>NUCLEOTIDE SEQUENCE</scope>
    <source>
        <strain evidence="3">HT99</strain>
    </source>
</reference>
<dbReference type="EMBL" id="LKAJ02000001">
    <property type="protein sequence ID" value="MCS5709979.1"/>
    <property type="molecule type" value="Genomic_DNA"/>
</dbReference>
<sequence length="815" mass="94936">MKDNNSALKLLSIKDDNHLTLSLYNQYVTTINLALKQKKQPWLEQLTQEVRSLAHLSTRELLTLLEDSVLPLIQRYEYLQQQADLSQQTLDENQQKLHSLKHEIYQGLHLRCKVSEALHLPRQVDDLKAYAKRNTQISIASLDDDSRLIIYDLLCEAGYDKQILYQDVIAVIPKRSYKTVRKPQAIKKALTQIYQFTHHVNEALKLKPSPPGWFSTQVLHLQQQLQPALSQIGQWPLLPLLWQARYLLYFLLSLGAYALLLQTCSPLAVIILSEKWFALLSSGLFYTVGLLPLWWLLGEKLHHAFKATRNGYLNIKQDQVVEALHLLERSHQLIYHRLSQVIVDITYHDFSLLNEKIESHLQALKTLDAKLQHYSWWERLFCHAQLKSQTAVISKKLCQTETQLQMTVKRMIKHITSRVKEELTLLEKAVYHQALRPVFPANQYNNIKQFIEKYGTKEDVEHYEAQANITHLWCRRLEHFSLREKHGNQHQLMLSQPWGGHIIRKDVMRGWQILLAELGDVNGPSKQALEIHKLLCGKRDMSLEALTQSIEQVAKEKSTILLQKIQMLIFNTLPDRNAAQAKCLSQAQKQLISNWYHQNQTRINWANHIMQQAFADKQKCNRFERLTNTQLARCYELLEGADIYYFAKAQKEHRVTRHNLAKAYFESYQGQSSRAFRLLRFLPEPVKGKLLPGVACKRLTWILTNLNKKVDPEKPFNDVDIEFFLHHDLSKQHALFNVAQMISNSAEFSKPWSANMEKFLASCRNDGLDSGKLLTQYQAKNKRIKTFVLNQHKLKKFLPTLPIKELTRKNACVSR</sequence>
<feature type="transmembrane region" description="Helical" evidence="1">
    <location>
        <begin position="246"/>
        <end position="270"/>
    </location>
</feature>
<evidence type="ECO:0000313" key="3">
    <source>
        <dbReference type="EMBL" id="MCS5709979.1"/>
    </source>
</evidence>
<feature type="transmembrane region" description="Helical" evidence="1">
    <location>
        <begin position="276"/>
        <end position="297"/>
    </location>
</feature>
<gene>
    <name evidence="3" type="ORF">HT99x_000915</name>
    <name evidence="2" type="ORF">HT99x_01987</name>
</gene>
<keyword evidence="1" id="KW-1133">Transmembrane helix</keyword>
<evidence type="ECO:0000313" key="4">
    <source>
        <dbReference type="Proteomes" id="UP000051497"/>
    </source>
</evidence>
<dbReference type="Proteomes" id="UP000051497">
    <property type="component" value="Unassembled WGS sequence"/>
</dbReference>
<organism evidence="2">
    <name type="scientific">Candidatus Berkiella aquae</name>
    <dbReference type="NCBI Taxonomy" id="295108"/>
    <lineage>
        <taxon>Bacteria</taxon>
        <taxon>Pseudomonadati</taxon>
        <taxon>Pseudomonadota</taxon>
        <taxon>Gammaproteobacteria</taxon>
        <taxon>Candidatus Berkiellales</taxon>
        <taxon>Candidatus Berkiellaceae</taxon>
        <taxon>Candidatus Berkiella</taxon>
    </lineage>
</organism>
<proteinExistence type="predicted"/>
<keyword evidence="1" id="KW-0472">Membrane</keyword>
<dbReference type="RefSeq" id="WP_075066607.1">
    <property type="nucleotide sequence ID" value="NZ_LKAJ02000001.1"/>
</dbReference>
<dbReference type="OrthoDB" id="5660452at2"/>
<name>A0A0Q9YK49_9GAMM</name>
<dbReference type="EMBL" id="LKAJ01000007">
    <property type="protein sequence ID" value="KRG21067.1"/>
    <property type="molecule type" value="Genomic_DNA"/>
</dbReference>
<evidence type="ECO:0000256" key="1">
    <source>
        <dbReference type="SAM" id="Phobius"/>
    </source>
</evidence>
<comment type="caution">
    <text evidence="2">The sequence shown here is derived from an EMBL/GenBank/DDBJ whole genome shotgun (WGS) entry which is preliminary data.</text>
</comment>
<reference evidence="3" key="3">
    <citation type="submission" date="2021-06" db="EMBL/GenBank/DDBJ databases">
        <title>Genomic Description and Analysis of Intracellular Bacteria, Candidatus Berkiella cookevillensis and Candidatus Berkiella aquae.</title>
        <authorList>
            <person name="Kidane D.T."/>
            <person name="Mehari Y.T."/>
            <person name="Rice F.C."/>
            <person name="Arivett B.A."/>
            <person name="Farone A.L."/>
            <person name="Berk S.G."/>
            <person name="Farone M.B."/>
        </authorList>
    </citation>
    <scope>NUCLEOTIDE SEQUENCE</scope>
    <source>
        <strain evidence="3">HT99</strain>
    </source>
</reference>
<reference evidence="2" key="1">
    <citation type="submission" date="2015-09" db="EMBL/GenBank/DDBJ databases">
        <title>Draft Genome Sequences of Two Novel Amoeba-resistant Intranuclear Bacteria, Candidatus Berkiella cookevillensis and Candidatus Berkiella aquae.</title>
        <authorList>
            <person name="Mehari Y.T."/>
            <person name="Arivett B.A."/>
            <person name="Farone A.L."/>
            <person name="Gunderson J.H."/>
            <person name="Farone M.B."/>
        </authorList>
    </citation>
    <scope>NUCLEOTIDE SEQUENCE [LARGE SCALE GENOMIC DNA]</scope>
    <source>
        <strain evidence="2">HT99</strain>
    </source>
</reference>
<dbReference type="STRING" id="295108.HT99x_01987"/>
<accession>A0A0Q9YK49</accession>
<evidence type="ECO:0000313" key="2">
    <source>
        <dbReference type="EMBL" id="KRG21067.1"/>
    </source>
</evidence>
<dbReference type="AlphaFoldDB" id="A0A0Q9YK49"/>
<keyword evidence="1" id="KW-0812">Transmembrane</keyword>